<dbReference type="InterPro" id="IPR036388">
    <property type="entry name" value="WH-like_DNA-bd_sf"/>
</dbReference>
<dbReference type="PANTHER" id="PTHR42942">
    <property type="entry name" value="6-O-METHYLGUANINE DNA METHYLTRANSFERASE"/>
    <property type="match status" value="1"/>
</dbReference>
<proteinExistence type="predicted"/>
<evidence type="ECO:0000256" key="1">
    <source>
        <dbReference type="ARBA" id="ARBA00022763"/>
    </source>
</evidence>
<dbReference type="GO" id="GO:0006281">
    <property type="term" value="P:DNA repair"/>
    <property type="evidence" value="ECO:0007669"/>
    <property type="project" value="InterPro"/>
</dbReference>
<keyword evidence="3" id="KW-0808">Transferase</keyword>
<accession>A0AB37UDQ9</accession>
<evidence type="ECO:0000313" key="3">
    <source>
        <dbReference type="EMBL" id="RUT06342.1"/>
    </source>
</evidence>
<organism evidence="3 4">
    <name type="scientific">Chroococcidiopsis cubana SAG 39.79</name>
    <dbReference type="NCBI Taxonomy" id="388085"/>
    <lineage>
        <taxon>Bacteria</taxon>
        <taxon>Bacillati</taxon>
        <taxon>Cyanobacteriota</taxon>
        <taxon>Cyanophyceae</taxon>
        <taxon>Chroococcidiopsidales</taxon>
        <taxon>Chroococcidiopsidaceae</taxon>
        <taxon>Chroococcidiopsis</taxon>
    </lineage>
</organism>
<feature type="domain" description="Methylated-DNA-[protein]-cysteine S-methyltransferase DNA binding" evidence="2">
    <location>
        <begin position="4"/>
        <end position="85"/>
    </location>
</feature>
<dbReference type="AlphaFoldDB" id="A0AB37UDQ9"/>
<dbReference type="GO" id="GO:0032259">
    <property type="term" value="P:methylation"/>
    <property type="evidence" value="ECO:0007669"/>
    <property type="project" value="UniProtKB-KW"/>
</dbReference>
<evidence type="ECO:0000259" key="2">
    <source>
        <dbReference type="Pfam" id="PF01035"/>
    </source>
</evidence>
<dbReference type="PANTHER" id="PTHR42942:SF1">
    <property type="entry name" value="ALKYLTRANSFERASE-LIKE PROTEIN 1"/>
    <property type="match status" value="1"/>
</dbReference>
<dbReference type="SUPFAM" id="SSF46767">
    <property type="entry name" value="Methylated DNA-protein cysteine methyltransferase, C-terminal domain"/>
    <property type="match status" value="1"/>
</dbReference>
<dbReference type="InterPro" id="IPR036217">
    <property type="entry name" value="MethylDNA_cys_MeTrfase_DNAb"/>
</dbReference>
<dbReference type="CDD" id="cd06445">
    <property type="entry name" value="ATase"/>
    <property type="match status" value="1"/>
</dbReference>
<evidence type="ECO:0000313" key="4">
    <source>
        <dbReference type="Proteomes" id="UP000282574"/>
    </source>
</evidence>
<dbReference type="RefSeq" id="WP_106168447.1">
    <property type="nucleotide sequence ID" value="NZ_JAVKZF010000001.1"/>
</dbReference>
<keyword evidence="3" id="KW-0489">Methyltransferase</keyword>
<dbReference type="Proteomes" id="UP000282574">
    <property type="component" value="Unassembled WGS sequence"/>
</dbReference>
<dbReference type="InterPro" id="IPR014048">
    <property type="entry name" value="MethylDNA_cys_MeTrfase_DNA-bd"/>
</dbReference>
<gene>
    <name evidence="3" type="ORF">DSM107010_52870</name>
</gene>
<comment type="caution">
    <text evidence="3">The sequence shown here is derived from an EMBL/GenBank/DDBJ whole genome shotgun (WGS) entry which is preliminary data.</text>
</comment>
<keyword evidence="4" id="KW-1185">Reference proteome</keyword>
<keyword evidence="1" id="KW-0227">DNA damage</keyword>
<dbReference type="Gene3D" id="1.10.10.10">
    <property type="entry name" value="Winged helix-like DNA-binding domain superfamily/Winged helix DNA-binding domain"/>
    <property type="match status" value="1"/>
</dbReference>
<name>A0AB37UDQ9_9CYAN</name>
<dbReference type="InterPro" id="IPR052520">
    <property type="entry name" value="ATL_DNA_repair"/>
</dbReference>
<dbReference type="EMBL" id="RSCK01000068">
    <property type="protein sequence ID" value="RUT06342.1"/>
    <property type="molecule type" value="Genomic_DNA"/>
</dbReference>
<dbReference type="GO" id="GO:0008168">
    <property type="term" value="F:methyltransferase activity"/>
    <property type="evidence" value="ECO:0007669"/>
    <property type="project" value="UniProtKB-KW"/>
</dbReference>
<reference evidence="3 4" key="1">
    <citation type="journal article" date="2019" name="Genome Biol. Evol.">
        <title>Day and night: Metabolic profiles and evolutionary relationships of six axenic non-marine cyanobacteria.</title>
        <authorList>
            <person name="Will S.E."/>
            <person name="Henke P."/>
            <person name="Boedeker C."/>
            <person name="Huang S."/>
            <person name="Brinkmann H."/>
            <person name="Rohde M."/>
            <person name="Jarek M."/>
            <person name="Friedl T."/>
            <person name="Seufert S."/>
            <person name="Schumacher M."/>
            <person name="Overmann J."/>
            <person name="Neumann-Schaal M."/>
            <person name="Petersen J."/>
        </authorList>
    </citation>
    <scope>NUCLEOTIDE SEQUENCE [LARGE SCALE GENOMIC DNA]</scope>
    <source>
        <strain evidence="3 4">SAG 39.79</strain>
    </source>
</reference>
<sequence>MSTYNTIYNIVRQIPRGKVATYGQIADLANLYGKARLVGYALYRVDKNSDIPWQRVINAKGEISYSPLRHGADYLQKSLLEQEGIKFNSAGKINLKEYLWHPSRDMLHGTILSSLDL</sequence>
<dbReference type="Pfam" id="PF01035">
    <property type="entry name" value="DNA_binding_1"/>
    <property type="match status" value="1"/>
</dbReference>
<protein>
    <submittedName>
        <fullName evidence="3">Methyltransferase</fullName>
    </submittedName>
</protein>